<name>A0A9D4E0F7_DREPO</name>
<keyword evidence="2" id="KW-1185">Reference proteome</keyword>
<reference evidence="1" key="1">
    <citation type="journal article" date="2019" name="bioRxiv">
        <title>The Genome of the Zebra Mussel, Dreissena polymorpha: A Resource for Invasive Species Research.</title>
        <authorList>
            <person name="McCartney M.A."/>
            <person name="Auch B."/>
            <person name="Kono T."/>
            <person name="Mallez S."/>
            <person name="Zhang Y."/>
            <person name="Obille A."/>
            <person name="Becker A."/>
            <person name="Abrahante J.E."/>
            <person name="Garbe J."/>
            <person name="Badalamenti J.P."/>
            <person name="Herman A."/>
            <person name="Mangelson H."/>
            <person name="Liachko I."/>
            <person name="Sullivan S."/>
            <person name="Sone E.D."/>
            <person name="Koren S."/>
            <person name="Silverstein K.A.T."/>
            <person name="Beckman K.B."/>
            <person name="Gohl D.M."/>
        </authorList>
    </citation>
    <scope>NUCLEOTIDE SEQUENCE</scope>
    <source>
        <strain evidence="1">Duluth1</strain>
        <tissue evidence="1">Whole animal</tissue>
    </source>
</reference>
<protein>
    <submittedName>
        <fullName evidence="1">Uncharacterized protein</fullName>
    </submittedName>
</protein>
<sequence>MTVLSRTLPFSHLARKSHKLILDTFSQELSSQLDIVRVVSPAEEGDAPRPTRCSMSDHSMRIPKDNSVVNFLWKLNNVER</sequence>
<accession>A0A9D4E0F7</accession>
<proteinExistence type="predicted"/>
<dbReference type="Proteomes" id="UP000828390">
    <property type="component" value="Unassembled WGS sequence"/>
</dbReference>
<organism evidence="1 2">
    <name type="scientific">Dreissena polymorpha</name>
    <name type="common">Zebra mussel</name>
    <name type="synonym">Mytilus polymorpha</name>
    <dbReference type="NCBI Taxonomy" id="45954"/>
    <lineage>
        <taxon>Eukaryota</taxon>
        <taxon>Metazoa</taxon>
        <taxon>Spiralia</taxon>
        <taxon>Lophotrochozoa</taxon>
        <taxon>Mollusca</taxon>
        <taxon>Bivalvia</taxon>
        <taxon>Autobranchia</taxon>
        <taxon>Heteroconchia</taxon>
        <taxon>Euheterodonta</taxon>
        <taxon>Imparidentia</taxon>
        <taxon>Neoheterodontei</taxon>
        <taxon>Myida</taxon>
        <taxon>Dreissenoidea</taxon>
        <taxon>Dreissenidae</taxon>
        <taxon>Dreissena</taxon>
    </lineage>
</organism>
<evidence type="ECO:0000313" key="2">
    <source>
        <dbReference type="Proteomes" id="UP000828390"/>
    </source>
</evidence>
<comment type="caution">
    <text evidence="1">The sequence shown here is derived from an EMBL/GenBank/DDBJ whole genome shotgun (WGS) entry which is preliminary data.</text>
</comment>
<dbReference type="EMBL" id="JAIWYP010000009">
    <property type="protein sequence ID" value="KAH3770843.1"/>
    <property type="molecule type" value="Genomic_DNA"/>
</dbReference>
<dbReference type="AlphaFoldDB" id="A0A9D4E0F7"/>
<evidence type="ECO:0000313" key="1">
    <source>
        <dbReference type="EMBL" id="KAH3770843.1"/>
    </source>
</evidence>
<reference evidence="1" key="2">
    <citation type="submission" date="2020-11" db="EMBL/GenBank/DDBJ databases">
        <authorList>
            <person name="McCartney M.A."/>
            <person name="Auch B."/>
            <person name="Kono T."/>
            <person name="Mallez S."/>
            <person name="Becker A."/>
            <person name="Gohl D.M."/>
            <person name="Silverstein K.A.T."/>
            <person name="Koren S."/>
            <person name="Bechman K.B."/>
            <person name="Herman A."/>
            <person name="Abrahante J.E."/>
            <person name="Garbe J."/>
        </authorList>
    </citation>
    <scope>NUCLEOTIDE SEQUENCE</scope>
    <source>
        <strain evidence="1">Duluth1</strain>
        <tissue evidence="1">Whole animal</tissue>
    </source>
</reference>
<gene>
    <name evidence="1" type="ORF">DPMN_172140</name>
</gene>